<accession>A0ABQ0PVL3</accession>
<sequence length="313" mass="35184">MVTGSRLHRQLKLRHLHLLEMLNATRSMRLTAQRLNISPAAVSKSCIEIEALLGQRLFERVHGRLVPLPGLERVLLAARRIDHELQALSEDFVRETALLHGKVRIGLQAPMLERPLIAWVSRMKREQPFLTVSIEYGMRQRLLDDLHASRLDMVAINLLGVSVSGRFETRTLCLEHCLIQADGALLTVSEVLDNWVHYVDRTWLLPVKGMAMRDRLDQVLQARSLPLPDRLIEISVPHRLEELRSACDAVALVPVSLLSEAQHARLPVLDGGLPGDDFFMEHGIAWARGIERTAPVAYALSVMSSLPEPYGVS</sequence>
<comment type="similarity">
    <text evidence="1">Belongs to the LysR transcriptional regulatory family.</text>
</comment>
<evidence type="ECO:0000313" key="6">
    <source>
        <dbReference type="EMBL" id="GBQ82720.1"/>
    </source>
</evidence>
<keyword evidence="4" id="KW-0804">Transcription</keyword>
<keyword evidence="2" id="KW-0805">Transcription regulation</keyword>
<dbReference type="PROSITE" id="PS50931">
    <property type="entry name" value="HTH_LYSR"/>
    <property type="match status" value="1"/>
</dbReference>
<reference evidence="6" key="1">
    <citation type="submission" date="2013-04" db="EMBL/GenBank/DDBJ databases">
        <title>The genome sequencing project of 58 acetic acid bacteria.</title>
        <authorList>
            <person name="Okamoto-Kainuma A."/>
            <person name="Ishikawa M."/>
            <person name="Umino S."/>
            <person name="Koizumi Y."/>
            <person name="Shiwa Y."/>
            <person name="Yoshikawa H."/>
            <person name="Matsutani M."/>
            <person name="Matsushita K."/>
        </authorList>
    </citation>
    <scope>NUCLEOTIDE SEQUENCE</scope>
    <source>
        <strain evidence="6">NRIC 0535</strain>
    </source>
</reference>
<name>A0ABQ0PVL3_9PROT</name>
<keyword evidence="7" id="KW-1185">Reference proteome</keyword>
<dbReference type="Gene3D" id="3.40.190.10">
    <property type="entry name" value="Periplasmic binding protein-like II"/>
    <property type="match status" value="2"/>
</dbReference>
<gene>
    <name evidence="6" type="ORF">AA0535_0061</name>
</gene>
<keyword evidence="3" id="KW-0238">DNA-binding</keyword>
<dbReference type="RefSeq" id="WP_264813878.1">
    <property type="nucleotide sequence ID" value="NZ_BAPV01000001.1"/>
</dbReference>
<evidence type="ECO:0000256" key="2">
    <source>
        <dbReference type="ARBA" id="ARBA00023015"/>
    </source>
</evidence>
<dbReference type="Pfam" id="PF03466">
    <property type="entry name" value="LysR_substrate"/>
    <property type="match status" value="1"/>
</dbReference>
<dbReference type="Gene3D" id="1.10.10.10">
    <property type="entry name" value="Winged helix-like DNA-binding domain superfamily/Winged helix DNA-binding domain"/>
    <property type="match status" value="1"/>
</dbReference>
<organism evidence="6 7">
    <name type="scientific">Asaia krungthepensis NRIC 0535</name>
    <dbReference type="NCBI Taxonomy" id="1307925"/>
    <lineage>
        <taxon>Bacteria</taxon>
        <taxon>Pseudomonadati</taxon>
        <taxon>Pseudomonadota</taxon>
        <taxon>Alphaproteobacteria</taxon>
        <taxon>Acetobacterales</taxon>
        <taxon>Acetobacteraceae</taxon>
        <taxon>Asaia</taxon>
    </lineage>
</organism>
<dbReference type="InterPro" id="IPR036390">
    <property type="entry name" value="WH_DNA-bd_sf"/>
</dbReference>
<dbReference type="PANTHER" id="PTHR30419">
    <property type="entry name" value="HTH-TYPE TRANSCRIPTIONAL REGULATOR YBHD"/>
    <property type="match status" value="1"/>
</dbReference>
<evidence type="ECO:0000256" key="4">
    <source>
        <dbReference type="ARBA" id="ARBA00023163"/>
    </source>
</evidence>
<feature type="domain" description="HTH lysR-type" evidence="5">
    <location>
        <begin position="11"/>
        <end position="68"/>
    </location>
</feature>
<dbReference type="SUPFAM" id="SSF53850">
    <property type="entry name" value="Periplasmic binding protein-like II"/>
    <property type="match status" value="1"/>
</dbReference>
<protein>
    <submittedName>
        <fullName evidence="6">LysR family transcriptional regulator</fullName>
    </submittedName>
</protein>
<dbReference type="InterPro" id="IPR000847">
    <property type="entry name" value="LysR_HTH_N"/>
</dbReference>
<dbReference type="Proteomes" id="UP001062776">
    <property type="component" value="Unassembled WGS sequence"/>
</dbReference>
<evidence type="ECO:0000256" key="1">
    <source>
        <dbReference type="ARBA" id="ARBA00009437"/>
    </source>
</evidence>
<dbReference type="InterPro" id="IPR050950">
    <property type="entry name" value="HTH-type_LysR_regulators"/>
</dbReference>
<dbReference type="InterPro" id="IPR005119">
    <property type="entry name" value="LysR_subst-bd"/>
</dbReference>
<dbReference type="PANTHER" id="PTHR30419:SF8">
    <property type="entry name" value="NITROGEN ASSIMILATION TRANSCRIPTIONAL ACTIVATOR-RELATED"/>
    <property type="match status" value="1"/>
</dbReference>
<evidence type="ECO:0000259" key="5">
    <source>
        <dbReference type="PROSITE" id="PS50931"/>
    </source>
</evidence>
<dbReference type="SUPFAM" id="SSF46785">
    <property type="entry name" value="Winged helix' DNA-binding domain"/>
    <property type="match status" value="1"/>
</dbReference>
<dbReference type="EMBL" id="BAPV01000001">
    <property type="protein sequence ID" value="GBQ82720.1"/>
    <property type="molecule type" value="Genomic_DNA"/>
</dbReference>
<dbReference type="Pfam" id="PF00126">
    <property type="entry name" value="HTH_1"/>
    <property type="match status" value="1"/>
</dbReference>
<comment type="caution">
    <text evidence="6">The sequence shown here is derived from an EMBL/GenBank/DDBJ whole genome shotgun (WGS) entry which is preliminary data.</text>
</comment>
<evidence type="ECO:0000313" key="7">
    <source>
        <dbReference type="Proteomes" id="UP001062776"/>
    </source>
</evidence>
<proteinExistence type="inferred from homology"/>
<dbReference type="InterPro" id="IPR036388">
    <property type="entry name" value="WH-like_DNA-bd_sf"/>
</dbReference>
<evidence type="ECO:0000256" key="3">
    <source>
        <dbReference type="ARBA" id="ARBA00023125"/>
    </source>
</evidence>